<evidence type="ECO:0000313" key="3">
    <source>
        <dbReference type="Proteomes" id="UP001374579"/>
    </source>
</evidence>
<feature type="compositionally biased region" description="Polar residues" evidence="1">
    <location>
        <begin position="294"/>
        <end position="305"/>
    </location>
</feature>
<feature type="region of interest" description="Disordered" evidence="1">
    <location>
        <begin position="1172"/>
        <end position="1196"/>
    </location>
</feature>
<gene>
    <name evidence="2" type="ORF">V1264_018562</name>
</gene>
<feature type="region of interest" description="Disordered" evidence="1">
    <location>
        <begin position="1118"/>
        <end position="1143"/>
    </location>
</feature>
<sequence>MEINDIQLYLDGVTRSFGEWTEDFVDTYYPGLDQRSYRVPALHFNQQRLDDKKKTFEGLELLSPEASDARGDLAHTLVLDSLEKLDHQLMQRQRGPLFIISALNYDNYLSRVKAPPRRKGKENRPKAKAKAKVKDTVQKSDGRILQGNKLGGESQENRFGDMRIIQGNKLDDEGNIPESEPDRERDVQECEVDGLPFTAARFIQKESRAGGILNTPQEHDVEFTRYYSKCGPETPDDPSNEGVEITSGENTVYQSEEMRNPSASKPKAKRNKKTKKKASPADTTAKTSPIFGHMTSSREPSATANPPNPESPDLNSIVRKSSQVTKTAEPNSSVLENMQARESKTGPKCPVFENTQVQENKQTTPTGPRSPVQETIQGNGSNPVTTPTGPKSPVFENMQVRENMQTTTTGPKSPVLETIQGKGSNRSPPTGPKRTRGQDEQLPPRLADHKVRGEIDVVLLQAQCGVILVEVKATGHPGWNHTDQQIRDSVVKAADQVKRGRDLFHFIMPDLSCPPSVTLVVALPYLTSQRLHQALSGVPSDPEVVFLCKDHMDGFDRLNTDVGQQGEADLSGPRDPQSTYGSAAAAPQSAILNWWNRNIATKGSPLSLANRKTIVGRTCGLLSVVSVWTRTGKPRVEVRTANQAISEVADRFSDIVLLPRQAGLLAKSSLTRLCLTGPMGSGKTLLLQLKGREWIRKGRRVVVLNVRSTGIGRPIGHVLEEAIGKQAAEGEAGGGSVERHDMATRTFDMAAFHAELEKRGPTDRLCFVLDELTHHTFSTLEQLVKQYPDCCIWCVAMFLRHLPPGFQHHRLGAVLRSPPSVQLLLKELDLNPVHDGAYSTRSAARGLPCDGPPIMFINHEEHDTLGKPHDCPPCADQLVDFLLDKLGLVYPDMQQPERSAAQPGNPCKPGRPRAKPKTVEAQPLSFRDVLLLVGVPLGYYKQREDELWKTSLEDVVSFCKYLMSCAFFSRLKDRGLPLKFIYDNTSREIAMSSTDEIVVTDVMGVQSLERKVVIFLPGGAVLKSDLNNAGGCADNRVPPSCAKMSVSSASDQVSAAGELVDSTTCVRPTSACDSQQTDESRHGSTKGLLTNTPMTDQAHSACIENVERGSEETKPVCSASADSLSRPSEGVTVGTVPPARETVSSQPDIKHLLRNMMIPGNRMIGDTLSAHTAAIKPGKRGEDRAAKPRMGMDLRGDSPWLLSVLKDRRCENSSTQHSEYRSEETRSVRDPDYPSDLQVSTDMPSQLKLKETSPQVKGSPAPSDEFVSKDSTLAIEKRRSTSTLAQDPISLSVHQIANDKYRMLSQQSSDETTSTQDLDDLSELSISKDSPTVPSDPLDTENPSSKVVDFFSVNSMFTVPDEGLEEGRSRSELCRIRKALSQLSMDDQDWLFMAAARCLSQLVVVVPCKQCEEGEEHSHGSCETTAVKGD</sequence>
<feature type="compositionally biased region" description="Polar residues" evidence="1">
    <location>
        <begin position="318"/>
        <end position="336"/>
    </location>
</feature>
<feature type="region of interest" description="Disordered" evidence="1">
    <location>
        <begin position="169"/>
        <end position="188"/>
    </location>
</feature>
<feature type="compositionally biased region" description="Polar residues" evidence="1">
    <location>
        <begin position="1068"/>
        <end position="1077"/>
    </location>
</feature>
<accession>A0AAN9GDK2</accession>
<feature type="compositionally biased region" description="Basic residues" evidence="1">
    <location>
        <begin position="266"/>
        <end position="278"/>
    </location>
</feature>
<evidence type="ECO:0000256" key="1">
    <source>
        <dbReference type="SAM" id="MobiDB-lite"/>
    </source>
</evidence>
<feature type="compositionally biased region" description="Polar residues" evidence="1">
    <location>
        <begin position="353"/>
        <end position="389"/>
    </location>
</feature>
<feature type="compositionally biased region" description="Basic and acidic residues" evidence="1">
    <location>
        <begin position="1179"/>
        <end position="1196"/>
    </location>
</feature>
<feature type="region of interest" description="Disordered" evidence="1">
    <location>
        <begin position="227"/>
        <end position="444"/>
    </location>
</feature>
<dbReference type="InterPro" id="IPR027417">
    <property type="entry name" value="P-loop_NTPase"/>
</dbReference>
<proteinExistence type="predicted"/>
<feature type="compositionally biased region" description="Low complexity" evidence="1">
    <location>
        <begin position="280"/>
        <end position="289"/>
    </location>
</feature>
<comment type="caution">
    <text evidence="2">The sequence shown here is derived from an EMBL/GenBank/DDBJ whole genome shotgun (WGS) entry which is preliminary data.</text>
</comment>
<feature type="region of interest" description="Disordered" evidence="1">
    <location>
        <begin position="896"/>
        <end position="918"/>
    </location>
</feature>
<reference evidence="2 3" key="1">
    <citation type="submission" date="2024-02" db="EMBL/GenBank/DDBJ databases">
        <title>Chromosome-scale genome assembly of the rough periwinkle Littorina saxatilis.</title>
        <authorList>
            <person name="De Jode A."/>
            <person name="Faria R."/>
            <person name="Formenti G."/>
            <person name="Sims Y."/>
            <person name="Smith T.P."/>
            <person name="Tracey A."/>
            <person name="Wood J.M.D."/>
            <person name="Zagrodzka Z.B."/>
            <person name="Johannesson K."/>
            <person name="Butlin R.K."/>
            <person name="Leder E.H."/>
        </authorList>
    </citation>
    <scope>NUCLEOTIDE SEQUENCE [LARGE SCALE GENOMIC DNA]</scope>
    <source>
        <strain evidence="2">Snail1</strain>
        <tissue evidence="2">Muscle</tissue>
    </source>
</reference>
<dbReference type="EMBL" id="JBAMIC010000008">
    <property type="protein sequence ID" value="KAK7103714.1"/>
    <property type="molecule type" value="Genomic_DNA"/>
</dbReference>
<keyword evidence="3" id="KW-1185">Reference proteome</keyword>
<feature type="compositionally biased region" description="Basic and acidic residues" evidence="1">
    <location>
        <begin position="1218"/>
        <end position="1232"/>
    </location>
</feature>
<feature type="region of interest" description="Disordered" evidence="1">
    <location>
        <begin position="558"/>
        <end position="582"/>
    </location>
</feature>
<evidence type="ECO:0000313" key="2">
    <source>
        <dbReference type="EMBL" id="KAK7103714.1"/>
    </source>
</evidence>
<feature type="compositionally biased region" description="Low complexity" evidence="1">
    <location>
        <begin position="1304"/>
        <end position="1316"/>
    </location>
</feature>
<dbReference type="SUPFAM" id="SSF52540">
    <property type="entry name" value="P-loop containing nucleoside triphosphate hydrolases"/>
    <property type="match status" value="1"/>
</dbReference>
<feature type="compositionally biased region" description="Polar residues" evidence="1">
    <location>
        <begin position="400"/>
        <end position="411"/>
    </location>
</feature>
<name>A0AAN9GDK2_9CAEN</name>
<dbReference type="Proteomes" id="UP001374579">
    <property type="component" value="Unassembled WGS sequence"/>
</dbReference>
<feature type="region of interest" description="Disordered" evidence="1">
    <location>
        <begin position="1211"/>
        <end position="1271"/>
    </location>
</feature>
<protein>
    <submittedName>
        <fullName evidence="2">Uncharacterized protein</fullName>
    </submittedName>
</protein>
<feature type="region of interest" description="Disordered" evidence="1">
    <location>
        <begin position="1304"/>
        <end position="1345"/>
    </location>
</feature>
<feature type="region of interest" description="Disordered" evidence="1">
    <location>
        <begin position="1068"/>
        <end position="1095"/>
    </location>
</feature>
<organism evidence="2 3">
    <name type="scientific">Littorina saxatilis</name>
    <dbReference type="NCBI Taxonomy" id="31220"/>
    <lineage>
        <taxon>Eukaryota</taxon>
        <taxon>Metazoa</taxon>
        <taxon>Spiralia</taxon>
        <taxon>Lophotrochozoa</taxon>
        <taxon>Mollusca</taxon>
        <taxon>Gastropoda</taxon>
        <taxon>Caenogastropoda</taxon>
        <taxon>Littorinimorpha</taxon>
        <taxon>Littorinoidea</taxon>
        <taxon>Littorinidae</taxon>
        <taxon>Littorina</taxon>
    </lineage>
</organism>